<organism evidence="2">
    <name type="scientific">Aphanomyces invadans</name>
    <dbReference type="NCBI Taxonomy" id="157072"/>
    <lineage>
        <taxon>Eukaryota</taxon>
        <taxon>Sar</taxon>
        <taxon>Stramenopiles</taxon>
        <taxon>Oomycota</taxon>
        <taxon>Saprolegniomycetes</taxon>
        <taxon>Saprolegniales</taxon>
        <taxon>Verrucalvaceae</taxon>
        <taxon>Aphanomyces</taxon>
    </lineage>
</organism>
<dbReference type="GeneID" id="20086128"/>
<dbReference type="EMBL" id="KI913970">
    <property type="protein sequence ID" value="ETV98389.1"/>
    <property type="molecule type" value="Genomic_DNA"/>
</dbReference>
<dbReference type="OrthoDB" id="78623at2759"/>
<protein>
    <submittedName>
        <fullName evidence="2">Uncharacterized protein</fullName>
    </submittedName>
</protein>
<dbReference type="AlphaFoldDB" id="A0A024TWQ5"/>
<dbReference type="VEuPathDB" id="FungiDB:H310_09078"/>
<feature type="region of interest" description="Disordered" evidence="1">
    <location>
        <begin position="30"/>
        <end position="68"/>
    </location>
</feature>
<evidence type="ECO:0000256" key="1">
    <source>
        <dbReference type="SAM" id="MobiDB-lite"/>
    </source>
</evidence>
<name>A0A024TWQ5_9STRA</name>
<accession>A0A024TWQ5</accession>
<reference evidence="2" key="1">
    <citation type="submission" date="2013-12" db="EMBL/GenBank/DDBJ databases">
        <title>The Genome Sequence of Aphanomyces invadans NJM9701.</title>
        <authorList>
            <consortium name="The Broad Institute Genomics Platform"/>
            <person name="Russ C."/>
            <person name="Tyler B."/>
            <person name="van West P."/>
            <person name="Dieguez-Uribeondo J."/>
            <person name="Young S.K."/>
            <person name="Zeng Q."/>
            <person name="Gargeya S."/>
            <person name="Fitzgerald M."/>
            <person name="Abouelleil A."/>
            <person name="Alvarado L."/>
            <person name="Chapman S.B."/>
            <person name="Gainer-Dewar J."/>
            <person name="Goldberg J."/>
            <person name="Griggs A."/>
            <person name="Gujja S."/>
            <person name="Hansen M."/>
            <person name="Howarth C."/>
            <person name="Imamovic A."/>
            <person name="Ireland A."/>
            <person name="Larimer J."/>
            <person name="McCowan C."/>
            <person name="Murphy C."/>
            <person name="Pearson M."/>
            <person name="Poon T.W."/>
            <person name="Priest M."/>
            <person name="Roberts A."/>
            <person name="Saif S."/>
            <person name="Shea T."/>
            <person name="Sykes S."/>
            <person name="Wortman J."/>
            <person name="Nusbaum C."/>
            <person name="Birren B."/>
        </authorList>
    </citation>
    <scope>NUCLEOTIDE SEQUENCE [LARGE SCALE GENOMIC DNA]</scope>
    <source>
        <strain evidence="2">NJM9701</strain>
    </source>
</reference>
<evidence type="ECO:0000313" key="2">
    <source>
        <dbReference type="EMBL" id="ETV98389.1"/>
    </source>
</evidence>
<dbReference type="RefSeq" id="XP_008873264.1">
    <property type="nucleotide sequence ID" value="XM_008875042.1"/>
</dbReference>
<proteinExistence type="predicted"/>
<sequence>MAMVHIFTSTMLRRNNASLNLAALDSTYNGGAATTTSSSSARKRLSDSDVTAPEPTHAWSTSTKRSAPIAIPDAKTRPFYCVNQDAQTRPGRHVM</sequence>
<gene>
    <name evidence="2" type="ORF">H310_09078</name>
</gene>